<evidence type="ECO:0000313" key="2">
    <source>
        <dbReference type="EMBL" id="MBC3539077.1"/>
    </source>
</evidence>
<organism evidence="2 3">
    <name type="scientific">Rufibacter sediminis</name>
    <dbReference type="NCBI Taxonomy" id="2762756"/>
    <lineage>
        <taxon>Bacteria</taxon>
        <taxon>Pseudomonadati</taxon>
        <taxon>Bacteroidota</taxon>
        <taxon>Cytophagia</taxon>
        <taxon>Cytophagales</taxon>
        <taxon>Hymenobacteraceae</taxon>
        <taxon>Rufibacter</taxon>
    </lineage>
</organism>
<dbReference type="RefSeq" id="WP_186634024.1">
    <property type="nucleotide sequence ID" value="NZ_JACOAF010000012.1"/>
</dbReference>
<protein>
    <submittedName>
        <fullName evidence="2">Uncharacterized protein</fullName>
    </submittedName>
</protein>
<name>A0ABR6VQ76_9BACT</name>
<feature type="region of interest" description="Disordered" evidence="1">
    <location>
        <begin position="25"/>
        <end position="149"/>
    </location>
</feature>
<sequence>MKHSIYILAIASLCCGMGCSKSKDETAAGTTAGQNTTLPGTTSASSPAPAVTTQPATTTTTPAVTAGLNPAHGQPGHRCDIQVGAPLNSPPGVTANSGAASTPAARPAGLPPAPVLPVGPPVVTAQGMNPPHGQPGHDCSIAVGAPLKK</sequence>
<proteinExistence type="predicted"/>
<gene>
    <name evidence="2" type="ORF">H7U12_05250</name>
</gene>
<accession>A0ABR6VQ76</accession>
<dbReference type="Proteomes" id="UP000659698">
    <property type="component" value="Unassembled WGS sequence"/>
</dbReference>
<keyword evidence="3" id="KW-1185">Reference proteome</keyword>
<feature type="compositionally biased region" description="Low complexity" evidence="1">
    <location>
        <begin position="27"/>
        <end position="68"/>
    </location>
</feature>
<dbReference type="EMBL" id="JACOAF010000012">
    <property type="protein sequence ID" value="MBC3539077.1"/>
    <property type="molecule type" value="Genomic_DNA"/>
</dbReference>
<feature type="compositionally biased region" description="Pro residues" evidence="1">
    <location>
        <begin position="109"/>
        <end position="120"/>
    </location>
</feature>
<evidence type="ECO:0000256" key="1">
    <source>
        <dbReference type="SAM" id="MobiDB-lite"/>
    </source>
</evidence>
<evidence type="ECO:0000313" key="3">
    <source>
        <dbReference type="Proteomes" id="UP000659698"/>
    </source>
</evidence>
<reference evidence="2 3" key="1">
    <citation type="journal article" date="2019" name="Int. J. Syst. Evol. Microbiol.">
        <title>Rufibacter sediminis sp. nov., isolated from freshwater lake sediment.</title>
        <authorList>
            <person name="Qu J.H."/>
            <person name="Zhang L.J."/>
            <person name="Fu Y.H."/>
            <person name="Li H.F."/>
        </authorList>
    </citation>
    <scope>NUCLEOTIDE SEQUENCE [LARGE SCALE GENOMIC DNA]</scope>
    <source>
        <strain evidence="2 3">H-1</strain>
    </source>
</reference>
<comment type="caution">
    <text evidence="2">The sequence shown here is derived from an EMBL/GenBank/DDBJ whole genome shotgun (WGS) entry which is preliminary data.</text>
</comment>